<dbReference type="EMBL" id="CAJVCH010315458">
    <property type="protein sequence ID" value="CAG7786330.1"/>
    <property type="molecule type" value="Genomic_DNA"/>
</dbReference>
<dbReference type="InterPro" id="IPR001251">
    <property type="entry name" value="CRAL-TRIO_dom"/>
</dbReference>
<reference evidence="2" key="1">
    <citation type="submission" date="2021-06" db="EMBL/GenBank/DDBJ databases">
        <authorList>
            <person name="Hodson N. C."/>
            <person name="Mongue J. A."/>
            <person name="Jaron S. K."/>
        </authorList>
    </citation>
    <scope>NUCLEOTIDE SEQUENCE</scope>
</reference>
<dbReference type="AlphaFoldDB" id="A0A8J2KGK7"/>
<evidence type="ECO:0000313" key="3">
    <source>
        <dbReference type="Proteomes" id="UP000708208"/>
    </source>
</evidence>
<dbReference type="PANTHER" id="PTHR23324:SF83">
    <property type="entry name" value="SEC14-LIKE PROTEIN 2"/>
    <property type="match status" value="1"/>
</dbReference>
<dbReference type="PANTHER" id="PTHR23324">
    <property type="entry name" value="SEC14 RELATED PROTEIN"/>
    <property type="match status" value="1"/>
</dbReference>
<dbReference type="InterPro" id="IPR051064">
    <property type="entry name" value="SEC14/CRAL-TRIO_domain"/>
</dbReference>
<protein>
    <recommendedName>
        <fullName evidence="1">CRAL-TRIO domain-containing protein</fullName>
    </recommendedName>
</protein>
<dbReference type="GO" id="GO:0005737">
    <property type="term" value="C:cytoplasm"/>
    <property type="evidence" value="ECO:0007669"/>
    <property type="project" value="TreeGrafter"/>
</dbReference>
<organism evidence="2 3">
    <name type="scientific">Allacma fusca</name>
    <dbReference type="NCBI Taxonomy" id="39272"/>
    <lineage>
        <taxon>Eukaryota</taxon>
        <taxon>Metazoa</taxon>
        <taxon>Ecdysozoa</taxon>
        <taxon>Arthropoda</taxon>
        <taxon>Hexapoda</taxon>
        <taxon>Collembola</taxon>
        <taxon>Symphypleona</taxon>
        <taxon>Sminthuridae</taxon>
        <taxon>Allacma</taxon>
    </lineage>
</organism>
<name>A0A8J2KGK7_9HEXA</name>
<accession>A0A8J2KGK7</accession>
<dbReference type="OrthoDB" id="1434354at2759"/>
<sequence length="196" mass="22952">MFLVISAFRARPDLGKWKSPEELVRICPFYLSGFDEEERPIWVIEMGVWPTRDILEKGPEWEKAYSKYTNQILNRIFDSFKIRSTTENPVTEFNLIVDLDNFKIRYFQSIKAVSFTTEKFKLLTSAATFAHAAFVVNTNFFSEIVLNLMRPVLGKALERVEVFGSNSKTWIPKMLKMLPQNQLSTKIWREKRLQAV</sequence>
<evidence type="ECO:0000313" key="2">
    <source>
        <dbReference type="EMBL" id="CAG7786330.1"/>
    </source>
</evidence>
<proteinExistence type="predicted"/>
<feature type="domain" description="CRAL-TRIO" evidence="1">
    <location>
        <begin position="19"/>
        <end position="195"/>
    </location>
</feature>
<gene>
    <name evidence="2" type="ORF">AFUS01_LOCUS24902</name>
</gene>
<keyword evidence="3" id="KW-1185">Reference proteome</keyword>
<dbReference type="CDD" id="cd00170">
    <property type="entry name" value="SEC14"/>
    <property type="match status" value="1"/>
</dbReference>
<dbReference type="PROSITE" id="PS50191">
    <property type="entry name" value="CRAL_TRIO"/>
    <property type="match status" value="1"/>
</dbReference>
<evidence type="ECO:0000259" key="1">
    <source>
        <dbReference type="PROSITE" id="PS50191"/>
    </source>
</evidence>
<comment type="caution">
    <text evidence="2">The sequence shown here is derived from an EMBL/GenBank/DDBJ whole genome shotgun (WGS) entry which is preliminary data.</text>
</comment>
<dbReference type="Pfam" id="PF00650">
    <property type="entry name" value="CRAL_TRIO"/>
    <property type="match status" value="1"/>
</dbReference>
<dbReference type="Proteomes" id="UP000708208">
    <property type="component" value="Unassembled WGS sequence"/>
</dbReference>